<dbReference type="InterPro" id="IPR023408">
    <property type="entry name" value="MscS_beta-dom_sf"/>
</dbReference>
<dbReference type="FunFam" id="2.30.30.60:FF:000001">
    <property type="entry name" value="MscS Mechanosensitive ion channel"/>
    <property type="match status" value="1"/>
</dbReference>
<dbReference type="PANTHER" id="PTHR30460">
    <property type="entry name" value="MODERATE CONDUCTANCE MECHANOSENSITIVE CHANNEL YBIO"/>
    <property type="match status" value="1"/>
</dbReference>
<comment type="subcellular location">
    <subcellularLocation>
        <location evidence="1">Cell membrane</location>
        <topology evidence="1">Multi-pass membrane protein</topology>
    </subcellularLocation>
</comment>
<keyword evidence="6 8" id="KW-0472">Membrane</keyword>
<dbReference type="InterPro" id="IPR011066">
    <property type="entry name" value="MscS_channel_C_sf"/>
</dbReference>
<keyword evidence="12" id="KW-1185">Reference proteome</keyword>
<evidence type="ECO:0000259" key="10">
    <source>
        <dbReference type="Pfam" id="PF21088"/>
    </source>
</evidence>
<evidence type="ECO:0000259" key="9">
    <source>
        <dbReference type="Pfam" id="PF00924"/>
    </source>
</evidence>
<keyword evidence="4 8" id="KW-0812">Transmembrane</keyword>
<comment type="similarity">
    <text evidence="2">Belongs to the MscS (TC 1.A.23) family.</text>
</comment>
<dbReference type="Gene3D" id="2.30.30.60">
    <property type="match status" value="1"/>
</dbReference>
<dbReference type="Gene3D" id="3.30.70.100">
    <property type="match status" value="1"/>
</dbReference>
<dbReference type="Gene3D" id="1.10.287.1260">
    <property type="match status" value="1"/>
</dbReference>
<proteinExistence type="inferred from homology"/>
<dbReference type="Pfam" id="PF21088">
    <property type="entry name" value="MS_channel_1st"/>
    <property type="match status" value="1"/>
</dbReference>
<comment type="function">
    <text evidence="7">May play a role in resistance to osmotic downshock.</text>
</comment>
<dbReference type="InterPro" id="IPR006685">
    <property type="entry name" value="MscS_channel_2nd"/>
</dbReference>
<dbReference type="Proteomes" id="UP001139006">
    <property type="component" value="Unassembled WGS sequence"/>
</dbReference>
<evidence type="ECO:0000256" key="6">
    <source>
        <dbReference type="ARBA" id="ARBA00023136"/>
    </source>
</evidence>
<dbReference type="RefSeq" id="WP_253359503.1">
    <property type="nucleotide sequence ID" value="NZ_JAIULA010000004.1"/>
</dbReference>
<dbReference type="InterPro" id="IPR011014">
    <property type="entry name" value="MscS_channel_TM-2"/>
</dbReference>
<dbReference type="SUPFAM" id="SSF82861">
    <property type="entry name" value="Mechanosensitive channel protein MscS (YggB), transmembrane region"/>
    <property type="match status" value="1"/>
</dbReference>
<comment type="caution">
    <text evidence="11">The sequence shown here is derived from an EMBL/GenBank/DDBJ whole genome shotgun (WGS) entry which is preliminary data.</text>
</comment>
<protein>
    <submittedName>
        <fullName evidence="11">Mechanosensitive ion channel family protein</fullName>
    </submittedName>
</protein>
<dbReference type="InterPro" id="IPR045276">
    <property type="entry name" value="YbiO_bact"/>
</dbReference>
<evidence type="ECO:0000256" key="8">
    <source>
        <dbReference type="SAM" id="Phobius"/>
    </source>
</evidence>
<organism evidence="11 12">
    <name type="scientific">Ligilactobacillus ubinensis</name>
    <dbReference type="NCBI Taxonomy" id="2876789"/>
    <lineage>
        <taxon>Bacteria</taxon>
        <taxon>Bacillati</taxon>
        <taxon>Bacillota</taxon>
        <taxon>Bacilli</taxon>
        <taxon>Lactobacillales</taxon>
        <taxon>Lactobacillaceae</taxon>
        <taxon>Ligilactobacillus</taxon>
    </lineage>
</organism>
<evidence type="ECO:0000313" key="11">
    <source>
        <dbReference type="EMBL" id="MCP0886282.1"/>
    </source>
</evidence>
<evidence type="ECO:0000313" key="12">
    <source>
        <dbReference type="Proteomes" id="UP001139006"/>
    </source>
</evidence>
<keyword evidence="3" id="KW-1003">Cell membrane</keyword>
<gene>
    <name evidence="11" type="ORF">LB941_02885</name>
</gene>
<evidence type="ECO:0000256" key="4">
    <source>
        <dbReference type="ARBA" id="ARBA00022692"/>
    </source>
</evidence>
<dbReference type="AlphaFoldDB" id="A0A9X2FHM4"/>
<dbReference type="GO" id="GO:0005886">
    <property type="term" value="C:plasma membrane"/>
    <property type="evidence" value="ECO:0007669"/>
    <property type="project" value="UniProtKB-SubCell"/>
</dbReference>
<dbReference type="SUPFAM" id="SSF50182">
    <property type="entry name" value="Sm-like ribonucleoproteins"/>
    <property type="match status" value="1"/>
</dbReference>
<evidence type="ECO:0000256" key="7">
    <source>
        <dbReference type="ARBA" id="ARBA00059688"/>
    </source>
</evidence>
<name>A0A9X2FHM4_9LACO</name>
<dbReference type="PANTHER" id="PTHR30460:SF0">
    <property type="entry name" value="MODERATE CONDUCTANCE MECHANOSENSITIVE CHANNEL YBIO"/>
    <property type="match status" value="1"/>
</dbReference>
<dbReference type="SUPFAM" id="SSF82689">
    <property type="entry name" value="Mechanosensitive channel protein MscS (YggB), C-terminal domain"/>
    <property type="match status" value="1"/>
</dbReference>
<dbReference type="InterPro" id="IPR010920">
    <property type="entry name" value="LSM_dom_sf"/>
</dbReference>
<dbReference type="InterPro" id="IPR049142">
    <property type="entry name" value="MS_channel_1st"/>
</dbReference>
<reference evidence="11 12" key="1">
    <citation type="journal article" date="2023" name="Int. J. Syst. Evol. Microbiol.">
        <title>Ligilactobacillus ubinensis sp. nov., a novel species isolated from the wild ferment of a durian fruit (Durio zibethinus).</title>
        <authorList>
            <person name="Heng Y.C."/>
            <person name="Menon N."/>
            <person name="Chen B."/>
            <person name="Loo B.Z.L."/>
            <person name="Wong G.W.J."/>
            <person name="Lim A.C.H."/>
            <person name="Silvaraju S."/>
            <person name="Kittelmann S."/>
        </authorList>
    </citation>
    <scope>NUCLEOTIDE SEQUENCE [LARGE SCALE GENOMIC DNA]</scope>
    <source>
        <strain evidence="11 12">WILCCON 0076</strain>
    </source>
</reference>
<keyword evidence="5 8" id="KW-1133">Transmembrane helix</keyword>
<evidence type="ECO:0000256" key="3">
    <source>
        <dbReference type="ARBA" id="ARBA00022475"/>
    </source>
</evidence>
<feature type="domain" description="Mechanosensitive ion channel MscS" evidence="9">
    <location>
        <begin position="135"/>
        <end position="198"/>
    </location>
</feature>
<feature type="domain" description="Mechanosensitive ion channel transmembrane helices 2/3" evidence="10">
    <location>
        <begin position="91"/>
        <end position="132"/>
    </location>
</feature>
<feature type="transmembrane region" description="Helical" evidence="8">
    <location>
        <begin position="116"/>
        <end position="135"/>
    </location>
</feature>
<evidence type="ECO:0000256" key="1">
    <source>
        <dbReference type="ARBA" id="ARBA00004651"/>
    </source>
</evidence>
<dbReference type="Pfam" id="PF00924">
    <property type="entry name" value="MS_channel_2nd"/>
    <property type="match status" value="1"/>
</dbReference>
<feature type="transmembrane region" description="Helical" evidence="8">
    <location>
        <begin position="92"/>
        <end position="110"/>
    </location>
</feature>
<sequence length="298" mass="32601">MLLENGLATLSVSNQVSKQTNILSRYISSINWDGIFSKIISTVIILILISILFLFINLVGNKIIKQSFKHSHNLQHVASNRLKTMKALIRNIFHYSVLLFYFYAVLSILGVPVGTLIAGAGILSVAIGLGAQGFVNDVITGGFILLEQQLSVGDEVKIGTIEGTVYSVGLRTTQILGYDGTLNYIPNRSITIVSNLSRSDMRALIDIQIDRNKSIDEMKKIISTVNVELTPKYPDITKGPLILGVVDAGSGRMVFRIAIYTKNGAQAPIQRAFLTQYLKALHKNGFVIPSSPLNIAPK</sequence>
<evidence type="ECO:0000256" key="5">
    <source>
        <dbReference type="ARBA" id="ARBA00022989"/>
    </source>
</evidence>
<evidence type="ECO:0000256" key="2">
    <source>
        <dbReference type="ARBA" id="ARBA00008017"/>
    </source>
</evidence>
<accession>A0A9X2FHM4</accession>
<dbReference type="EMBL" id="JAIULA010000004">
    <property type="protein sequence ID" value="MCP0886282.1"/>
    <property type="molecule type" value="Genomic_DNA"/>
</dbReference>
<feature type="transmembrane region" description="Helical" evidence="8">
    <location>
        <begin position="35"/>
        <end position="59"/>
    </location>
</feature>
<dbReference type="GO" id="GO:0008381">
    <property type="term" value="F:mechanosensitive monoatomic ion channel activity"/>
    <property type="evidence" value="ECO:0007669"/>
    <property type="project" value="InterPro"/>
</dbReference>